<evidence type="ECO:0008006" key="5">
    <source>
        <dbReference type="Google" id="ProtNLM"/>
    </source>
</evidence>
<comment type="similarity">
    <text evidence="1">Belongs to the MIT1/WOR1 family.</text>
</comment>
<dbReference type="Pfam" id="PF09729">
    <property type="entry name" value="Gti1_Pac2"/>
    <property type="match status" value="1"/>
</dbReference>
<feature type="region of interest" description="Disordered" evidence="2">
    <location>
        <begin position="91"/>
        <end position="129"/>
    </location>
</feature>
<dbReference type="PANTHER" id="PTHR28027">
    <property type="entry name" value="TRANSCRIPTIONAL REGULATOR MIT1"/>
    <property type="match status" value="1"/>
</dbReference>
<sequence>MSHTTPLTTGWQGYIASTLDALLLFEWALSGRISQVSRRPNDREREELIKSGSIFIYQERASGIKRWTDGKSWSPSRILGNFLIYREMNKPFPPGQKKRAKKRLASGSLGGLTKSKGTSHSDNGDFPSHASEQARHLRLIIGSLVDSFSFKENGLVKKTISIKYRNVSHRIISYYSVEDVIQGKLPTPSRDQGFRDLTPRAELTTSQKFRASSDRVERSSKELLATDTNLGEFVGDSNVCPGINRYPLQLTSATSYNFPQGAPPAFYHSHEPLHDGQLTQAVSVVSPTLRPLPSSTLLPVSASMHVPSSAGVFFAPHLQGNYAHILHSLETRGGSELGCGGDYFPEMYPPQLQCLGVKVEGGVLVGGSCSTYPYGYYDAGNGLAVDSTDGL</sequence>
<comment type="caution">
    <text evidence="3">The sequence shown here is derived from an EMBL/GenBank/DDBJ whole genome shotgun (WGS) entry which is preliminary data.</text>
</comment>
<proteinExistence type="inferred from homology"/>
<reference evidence="3 4" key="1">
    <citation type="journal article" date="2024" name="Microbiol. Resour. Announc.">
        <title>Genome annotations for the ascomycete fungi Trichoderma harzianum, Trichoderma aggressivum, and Purpureocillium lilacinum.</title>
        <authorList>
            <person name="Beijen E.P.W."/>
            <person name="Ohm R.A."/>
        </authorList>
    </citation>
    <scope>NUCLEOTIDE SEQUENCE [LARGE SCALE GENOMIC DNA]</scope>
    <source>
        <strain evidence="3 4">CBS 150709</strain>
    </source>
</reference>
<evidence type="ECO:0000256" key="1">
    <source>
        <dbReference type="ARBA" id="ARBA00008359"/>
    </source>
</evidence>
<organism evidence="3 4">
    <name type="scientific">Purpureocillium lilacinum</name>
    <name type="common">Paecilomyces lilacinus</name>
    <dbReference type="NCBI Taxonomy" id="33203"/>
    <lineage>
        <taxon>Eukaryota</taxon>
        <taxon>Fungi</taxon>
        <taxon>Dikarya</taxon>
        <taxon>Ascomycota</taxon>
        <taxon>Pezizomycotina</taxon>
        <taxon>Sordariomycetes</taxon>
        <taxon>Hypocreomycetidae</taxon>
        <taxon>Hypocreales</taxon>
        <taxon>Ophiocordycipitaceae</taxon>
        <taxon>Purpureocillium</taxon>
    </lineage>
</organism>
<dbReference type="InterPro" id="IPR018608">
    <property type="entry name" value="Gti1/Pac2"/>
</dbReference>
<evidence type="ECO:0000256" key="2">
    <source>
        <dbReference type="SAM" id="MobiDB-lite"/>
    </source>
</evidence>
<dbReference type="Proteomes" id="UP001287286">
    <property type="component" value="Unassembled WGS sequence"/>
</dbReference>
<name>A0ABR0BCT4_PURLI</name>
<dbReference type="EMBL" id="JAWRVI010000366">
    <property type="protein sequence ID" value="KAK4067054.1"/>
    <property type="molecule type" value="Genomic_DNA"/>
</dbReference>
<protein>
    <recommendedName>
        <fullName evidence="5">Gti1/Pac2 family protein</fullName>
    </recommendedName>
</protein>
<evidence type="ECO:0000313" key="4">
    <source>
        <dbReference type="Proteomes" id="UP001287286"/>
    </source>
</evidence>
<dbReference type="PANTHER" id="PTHR28027:SF2">
    <property type="entry name" value="TRANSCRIPTIONAL REGULATOR MIT1"/>
    <property type="match status" value="1"/>
</dbReference>
<keyword evidence="4" id="KW-1185">Reference proteome</keyword>
<accession>A0ABR0BCT4</accession>
<evidence type="ECO:0000313" key="3">
    <source>
        <dbReference type="EMBL" id="KAK4067054.1"/>
    </source>
</evidence>
<gene>
    <name evidence="3" type="ORF">Purlil1_13932</name>
</gene>